<name>A0A0A8Z2I0_ARUDO</name>
<accession>A0A0A8Z2I0</accession>
<proteinExistence type="predicted"/>
<reference evidence="1" key="1">
    <citation type="submission" date="2014-09" db="EMBL/GenBank/DDBJ databases">
        <authorList>
            <person name="Magalhaes I.L.F."/>
            <person name="Oliveira U."/>
            <person name="Santos F.R."/>
            <person name="Vidigal T.H.D.A."/>
            <person name="Brescovit A.D."/>
            <person name="Santos A.J."/>
        </authorList>
    </citation>
    <scope>NUCLEOTIDE SEQUENCE</scope>
    <source>
        <tissue evidence="1">Shoot tissue taken approximately 20 cm above the soil surface</tissue>
    </source>
</reference>
<evidence type="ECO:0000313" key="1">
    <source>
        <dbReference type="EMBL" id="JAD29052.1"/>
    </source>
</evidence>
<dbReference type="AlphaFoldDB" id="A0A0A8Z2I0"/>
<reference evidence="1" key="2">
    <citation type="journal article" date="2015" name="Data Brief">
        <title>Shoot transcriptome of the giant reed, Arundo donax.</title>
        <authorList>
            <person name="Barrero R.A."/>
            <person name="Guerrero F.D."/>
            <person name="Moolhuijzen P."/>
            <person name="Goolsby J.A."/>
            <person name="Tidwell J."/>
            <person name="Bellgard S.E."/>
            <person name="Bellgard M.I."/>
        </authorList>
    </citation>
    <scope>NUCLEOTIDE SEQUENCE</scope>
    <source>
        <tissue evidence="1">Shoot tissue taken approximately 20 cm above the soil surface</tissue>
    </source>
</reference>
<sequence length="33" mass="3829">MVTLVAFQCLIMFVEFWCLCVWTLSAVHPAQKL</sequence>
<dbReference type="EMBL" id="GBRH01268843">
    <property type="protein sequence ID" value="JAD29052.1"/>
    <property type="molecule type" value="Transcribed_RNA"/>
</dbReference>
<protein>
    <submittedName>
        <fullName evidence="1">Uncharacterized protein</fullName>
    </submittedName>
</protein>
<organism evidence="1">
    <name type="scientific">Arundo donax</name>
    <name type="common">Giant reed</name>
    <name type="synonym">Donax arundinaceus</name>
    <dbReference type="NCBI Taxonomy" id="35708"/>
    <lineage>
        <taxon>Eukaryota</taxon>
        <taxon>Viridiplantae</taxon>
        <taxon>Streptophyta</taxon>
        <taxon>Embryophyta</taxon>
        <taxon>Tracheophyta</taxon>
        <taxon>Spermatophyta</taxon>
        <taxon>Magnoliopsida</taxon>
        <taxon>Liliopsida</taxon>
        <taxon>Poales</taxon>
        <taxon>Poaceae</taxon>
        <taxon>PACMAD clade</taxon>
        <taxon>Arundinoideae</taxon>
        <taxon>Arundineae</taxon>
        <taxon>Arundo</taxon>
    </lineage>
</organism>